<dbReference type="SUPFAM" id="SSF57667">
    <property type="entry name" value="beta-beta-alpha zinc fingers"/>
    <property type="match status" value="5"/>
</dbReference>
<feature type="domain" description="C2H2-type" evidence="4">
    <location>
        <begin position="320"/>
        <end position="347"/>
    </location>
</feature>
<feature type="domain" description="C2H2-type" evidence="4">
    <location>
        <begin position="292"/>
        <end position="319"/>
    </location>
</feature>
<feature type="domain" description="C2H2-type" evidence="4">
    <location>
        <begin position="348"/>
        <end position="375"/>
    </location>
</feature>
<keyword evidence="1" id="KW-0479">Metal-binding</keyword>
<dbReference type="Gene3D" id="3.30.160.60">
    <property type="entry name" value="Classic Zinc Finger"/>
    <property type="match status" value="9"/>
</dbReference>
<gene>
    <name evidence="5" type="ORF">ANN_00214</name>
</gene>
<keyword evidence="3" id="KW-0862">Zinc</keyword>
<reference evidence="5 6" key="1">
    <citation type="journal article" date="2022" name="Allergy">
        <title>Genome assembly and annotation of Periplaneta americana reveal a comprehensive cockroach allergen profile.</title>
        <authorList>
            <person name="Wang L."/>
            <person name="Xiong Q."/>
            <person name="Saelim N."/>
            <person name="Wang L."/>
            <person name="Nong W."/>
            <person name="Wan A.T."/>
            <person name="Shi M."/>
            <person name="Liu X."/>
            <person name="Cao Q."/>
            <person name="Hui J.H.L."/>
            <person name="Sookrung N."/>
            <person name="Leung T.F."/>
            <person name="Tungtrongchitr A."/>
            <person name="Tsui S.K.W."/>
        </authorList>
    </citation>
    <scope>NUCLEOTIDE SEQUENCE [LARGE SCALE GENOMIC DNA]</scope>
    <source>
        <strain evidence="5">PWHHKU_190912</strain>
    </source>
</reference>
<evidence type="ECO:0000313" key="6">
    <source>
        <dbReference type="Proteomes" id="UP001148838"/>
    </source>
</evidence>
<dbReference type="PANTHER" id="PTHR23234">
    <property type="entry name" value="ZNF44 PROTEIN"/>
    <property type="match status" value="1"/>
</dbReference>
<feature type="domain" description="C2H2-type" evidence="4">
    <location>
        <begin position="151"/>
        <end position="179"/>
    </location>
</feature>
<feature type="domain" description="C2H2-type" evidence="4">
    <location>
        <begin position="180"/>
        <end position="207"/>
    </location>
</feature>
<feature type="domain" description="C2H2-type" evidence="4">
    <location>
        <begin position="264"/>
        <end position="291"/>
    </location>
</feature>
<evidence type="ECO:0000256" key="2">
    <source>
        <dbReference type="ARBA" id="ARBA00022737"/>
    </source>
</evidence>
<dbReference type="InterPro" id="IPR050758">
    <property type="entry name" value="Znf_C2H2-type"/>
</dbReference>
<feature type="domain" description="C2H2-type" evidence="4">
    <location>
        <begin position="376"/>
        <end position="403"/>
    </location>
</feature>
<dbReference type="EMBL" id="JAJSOF020000003">
    <property type="protein sequence ID" value="KAJ4448823.1"/>
    <property type="molecule type" value="Genomic_DNA"/>
</dbReference>
<dbReference type="PROSITE" id="PS50157">
    <property type="entry name" value="ZINC_FINGER_C2H2_2"/>
    <property type="match status" value="9"/>
</dbReference>
<evidence type="ECO:0000259" key="4">
    <source>
        <dbReference type="PROSITE" id="PS50157"/>
    </source>
</evidence>
<accession>A0ABQ8TR89</accession>
<dbReference type="Pfam" id="PF00096">
    <property type="entry name" value="zf-C2H2"/>
    <property type="match status" value="7"/>
</dbReference>
<comment type="caution">
    <text evidence="5">The sequence shown here is derived from an EMBL/GenBank/DDBJ whole genome shotgun (WGS) entry which is preliminary data.</text>
</comment>
<feature type="domain" description="C2H2-type" evidence="4">
    <location>
        <begin position="236"/>
        <end position="263"/>
    </location>
</feature>
<feature type="domain" description="C2H2-type" evidence="4">
    <location>
        <begin position="208"/>
        <end position="235"/>
    </location>
</feature>
<evidence type="ECO:0000256" key="3">
    <source>
        <dbReference type="PROSITE-ProRule" id="PRU00042"/>
    </source>
</evidence>
<evidence type="ECO:0000313" key="5">
    <source>
        <dbReference type="EMBL" id="KAJ4448823.1"/>
    </source>
</evidence>
<dbReference type="InterPro" id="IPR013087">
    <property type="entry name" value="Znf_C2H2_type"/>
</dbReference>
<name>A0ABQ8TR89_PERAM</name>
<keyword evidence="6" id="KW-1185">Reference proteome</keyword>
<organism evidence="5 6">
    <name type="scientific">Periplaneta americana</name>
    <name type="common">American cockroach</name>
    <name type="synonym">Blatta americana</name>
    <dbReference type="NCBI Taxonomy" id="6978"/>
    <lineage>
        <taxon>Eukaryota</taxon>
        <taxon>Metazoa</taxon>
        <taxon>Ecdysozoa</taxon>
        <taxon>Arthropoda</taxon>
        <taxon>Hexapoda</taxon>
        <taxon>Insecta</taxon>
        <taxon>Pterygota</taxon>
        <taxon>Neoptera</taxon>
        <taxon>Polyneoptera</taxon>
        <taxon>Dictyoptera</taxon>
        <taxon>Blattodea</taxon>
        <taxon>Blattoidea</taxon>
        <taxon>Blattidae</taxon>
        <taxon>Blattinae</taxon>
        <taxon>Periplaneta</taxon>
    </lineage>
</organism>
<sequence length="673" mass="77287">MEVIKTEPEIDPLVVQNDNRNEGEGVPLSTIGNFLKVNVSKIKVEPSEVNYSVVSNIKVEENEDPTLCLLTKFEADDDSWSLDAIKKEPMPNDTKEDVNFTDRSIQQHWHEVVESREFDVYEKSVQHYEMVVGTQTHQPYQFDGNSPAHYHKCAHCDEDFATLQLLKQHRRIIHPGQKPFKCDICVKAFTRLQYLKHHMLLHSGEKFVQCDVCGKKFTSNSDFTQHARVHSKDNAYKCDICSKNFWLKSRLEYHIVMHMQEKPYKCEICGKGFVQSHCLKQHVFIHTLEKAFKCDICGKTFRQSSGLRQHVRFHVVDKLFKCDLCGKDFKTTSCLKEHVRVHTGEKPFECARCGKNFRQLTGLRYHMRIHTGEKPFKCDICGKEFIQSIHLKEHLRIGPKQKPLKCDCPRSGVVSTLGLVSLTRGRRSALAASGYALYLSLLHDSAHGTAPHFIVMDVFKAELDGDPLDTDDDKNAEEEKSLVMEGNFLEVDVNEIKAKPYDLNHDQVSNMCEENEDPLSFSVLKVEVKEESWNEDAVKAEILPEVKKEHDDWLGRPMQQHCEENLTCQEIVDSRENSVQLSGMIMHTQSHTDETHQGFGFGNNPSRQKDLSSDFSTKDVTASQVLMECEEKRLKCTVEVLDNMCQFTQAKRLSNAKFVIRVSDGVIIFEDMH</sequence>
<dbReference type="PROSITE" id="PS00028">
    <property type="entry name" value="ZINC_FINGER_C2H2_1"/>
    <property type="match status" value="8"/>
</dbReference>
<protein>
    <recommendedName>
        <fullName evidence="4">C2H2-type domain-containing protein</fullName>
    </recommendedName>
</protein>
<dbReference type="PANTHER" id="PTHR23234:SF10">
    <property type="entry name" value="RIKEN CDNA 6720489N17 GENE-RELATED"/>
    <property type="match status" value="1"/>
</dbReference>
<dbReference type="InterPro" id="IPR036236">
    <property type="entry name" value="Znf_C2H2_sf"/>
</dbReference>
<evidence type="ECO:0000256" key="1">
    <source>
        <dbReference type="ARBA" id="ARBA00022723"/>
    </source>
</evidence>
<dbReference type="Proteomes" id="UP001148838">
    <property type="component" value="Unassembled WGS sequence"/>
</dbReference>
<dbReference type="SMART" id="SM00355">
    <property type="entry name" value="ZnF_C2H2"/>
    <property type="match status" value="9"/>
</dbReference>
<keyword evidence="2" id="KW-0677">Repeat</keyword>
<proteinExistence type="predicted"/>
<keyword evidence="3" id="KW-0863">Zinc-finger</keyword>